<evidence type="ECO:0000313" key="3">
    <source>
        <dbReference type="Proteomes" id="UP000503462"/>
    </source>
</evidence>
<feature type="region of interest" description="Disordered" evidence="1">
    <location>
        <begin position="268"/>
        <end position="324"/>
    </location>
</feature>
<feature type="compositionally biased region" description="Basic residues" evidence="1">
    <location>
        <begin position="308"/>
        <end position="319"/>
    </location>
</feature>
<evidence type="ECO:0000256" key="1">
    <source>
        <dbReference type="SAM" id="MobiDB-lite"/>
    </source>
</evidence>
<feature type="compositionally biased region" description="Low complexity" evidence="1">
    <location>
        <begin position="295"/>
        <end position="304"/>
    </location>
</feature>
<evidence type="ECO:0000313" key="2">
    <source>
        <dbReference type="EMBL" id="QIW97356.1"/>
    </source>
</evidence>
<reference evidence="2 3" key="1">
    <citation type="journal article" date="2016" name="Sci. Rep.">
        <title>Peltaster fructicola genome reveals evolution from an invasive phytopathogen to an ectophytic parasite.</title>
        <authorList>
            <person name="Xu C."/>
            <person name="Chen H."/>
            <person name="Gleason M.L."/>
            <person name="Xu J.R."/>
            <person name="Liu H."/>
            <person name="Zhang R."/>
            <person name="Sun G."/>
        </authorList>
    </citation>
    <scope>NUCLEOTIDE SEQUENCE [LARGE SCALE GENOMIC DNA]</scope>
    <source>
        <strain evidence="2 3">LNHT1506</strain>
    </source>
</reference>
<protein>
    <submittedName>
        <fullName evidence="2">Uncharacterized protein</fullName>
    </submittedName>
</protein>
<gene>
    <name evidence="2" type="ORF">AMS68_002874</name>
</gene>
<dbReference type="EMBL" id="CP051140">
    <property type="protein sequence ID" value="QIW97356.1"/>
    <property type="molecule type" value="Genomic_DNA"/>
</dbReference>
<dbReference type="AlphaFoldDB" id="A0A6H0XRH3"/>
<dbReference type="Proteomes" id="UP000503462">
    <property type="component" value="Chromosome 2"/>
</dbReference>
<sequence length="647" mass="70999">MGTTDEQAIAQMLLDLGLGRRHEISTPQADARGRAIQIDERAQDAAVQKARMDHQKKVDRLTNDTLQNKAIKAWNGAALEVDDTQHRLEARWAGQGHRMGNNLDVDADFDRLINQVGEERAMWKTQRGRKLEHTQSRARVLSPRAQGTVRYIKGVEVSNTTQSVHAPSRQENKAPSLQAGIGKGCMTSEPHYPATARARHENNTPLPESARVNYAAATKPSAPTPFPAHHKSMGPPAITASEGVTISNSCHLGINPLDRESMVPPSKVVSVKGLDTGEYSGSTQRRKRRQKKVGSSEAASVESANTGKSHRSARSRKNKAPPLDVLETLGGSVSSKPSDFFKKMGIPFPIKKYFTFNDLKKAAPQDVTIEEVREITIKIFDPFRKDWFESHPHLLQCTQDMGGLLKTEMFKIAKACDRECKIKFLNEFGFVPDIADHLDAAFRARELVKVDCPEVGNYFAENGQYQAFYNMAKQEKNLNTAPIPAVVDKQHVVTTKDAEVETVNTQVATTKDSPIEAIESHIATTKDVLLDTVKAHAAASTDEQHSNTADAGFTTLNELTTSADINEQHGNTTDAGPLKLNEPPVVAGIDEQYITTANASVEKAEPRVAASIDVLATLEKNSRLMLEKSRSSVGGVAKKNGIFHWDA</sequence>
<organism evidence="2 3">
    <name type="scientific">Peltaster fructicola</name>
    <dbReference type="NCBI Taxonomy" id="286661"/>
    <lineage>
        <taxon>Eukaryota</taxon>
        <taxon>Fungi</taxon>
        <taxon>Dikarya</taxon>
        <taxon>Ascomycota</taxon>
        <taxon>Pezizomycotina</taxon>
        <taxon>Dothideomycetes</taxon>
        <taxon>Dothideomycetes incertae sedis</taxon>
        <taxon>Peltaster</taxon>
    </lineage>
</organism>
<name>A0A6H0XRH3_9PEZI</name>
<proteinExistence type="predicted"/>
<accession>A0A6H0XRH3</accession>
<keyword evidence="3" id="KW-1185">Reference proteome</keyword>